<evidence type="ECO:0000313" key="1">
    <source>
        <dbReference type="EMBL" id="KAI3721874.1"/>
    </source>
</evidence>
<reference evidence="2" key="1">
    <citation type="journal article" date="2022" name="Mol. Ecol. Resour.">
        <title>The genomes of chicory, endive, great burdock and yacon provide insights into Asteraceae palaeo-polyploidization history and plant inulin production.</title>
        <authorList>
            <person name="Fan W."/>
            <person name="Wang S."/>
            <person name="Wang H."/>
            <person name="Wang A."/>
            <person name="Jiang F."/>
            <person name="Liu H."/>
            <person name="Zhao H."/>
            <person name="Xu D."/>
            <person name="Zhang Y."/>
        </authorList>
    </citation>
    <scope>NUCLEOTIDE SEQUENCE [LARGE SCALE GENOMIC DNA]</scope>
    <source>
        <strain evidence="2">cv. Punajuju</strain>
    </source>
</reference>
<evidence type="ECO:0000313" key="2">
    <source>
        <dbReference type="Proteomes" id="UP001055811"/>
    </source>
</evidence>
<name>A0ACB9BH63_CICIN</name>
<dbReference type="EMBL" id="CM042014">
    <property type="protein sequence ID" value="KAI3721874.1"/>
    <property type="molecule type" value="Genomic_DNA"/>
</dbReference>
<dbReference type="Proteomes" id="UP001055811">
    <property type="component" value="Linkage Group LG06"/>
</dbReference>
<keyword evidence="2" id="KW-1185">Reference proteome</keyword>
<organism evidence="1 2">
    <name type="scientific">Cichorium intybus</name>
    <name type="common">Chicory</name>
    <dbReference type="NCBI Taxonomy" id="13427"/>
    <lineage>
        <taxon>Eukaryota</taxon>
        <taxon>Viridiplantae</taxon>
        <taxon>Streptophyta</taxon>
        <taxon>Embryophyta</taxon>
        <taxon>Tracheophyta</taxon>
        <taxon>Spermatophyta</taxon>
        <taxon>Magnoliopsida</taxon>
        <taxon>eudicotyledons</taxon>
        <taxon>Gunneridae</taxon>
        <taxon>Pentapetalae</taxon>
        <taxon>asterids</taxon>
        <taxon>campanulids</taxon>
        <taxon>Asterales</taxon>
        <taxon>Asteraceae</taxon>
        <taxon>Cichorioideae</taxon>
        <taxon>Cichorieae</taxon>
        <taxon>Cichoriinae</taxon>
        <taxon>Cichorium</taxon>
    </lineage>
</organism>
<accession>A0ACB9BH63</accession>
<gene>
    <name evidence="1" type="ORF">L2E82_32893</name>
</gene>
<sequence>MNKQNPQLLLHHREVREKSTFQTRLEMQPLSCLSNPLRSHKDLDKDAALYFRKAVQFYEELSKRIVSQGHVLNFFSSTLEQQKRLVKNRKSEDAVKVPAMGEEAFSACDPKVVEKDSFMEINFHIPNDNTQFVGDENRPPAQVLREEMM</sequence>
<reference evidence="1 2" key="2">
    <citation type="journal article" date="2022" name="Mol. Ecol. Resour.">
        <title>The genomes of chicory, endive, great burdock and yacon provide insights into Asteraceae paleo-polyploidization history and plant inulin production.</title>
        <authorList>
            <person name="Fan W."/>
            <person name="Wang S."/>
            <person name="Wang H."/>
            <person name="Wang A."/>
            <person name="Jiang F."/>
            <person name="Liu H."/>
            <person name="Zhao H."/>
            <person name="Xu D."/>
            <person name="Zhang Y."/>
        </authorList>
    </citation>
    <scope>NUCLEOTIDE SEQUENCE [LARGE SCALE GENOMIC DNA]</scope>
    <source>
        <strain evidence="2">cv. Punajuju</strain>
        <tissue evidence="1">Leaves</tissue>
    </source>
</reference>
<protein>
    <submittedName>
        <fullName evidence="1">Uncharacterized protein</fullName>
    </submittedName>
</protein>
<proteinExistence type="predicted"/>
<comment type="caution">
    <text evidence="1">The sequence shown here is derived from an EMBL/GenBank/DDBJ whole genome shotgun (WGS) entry which is preliminary data.</text>
</comment>